<protein>
    <submittedName>
        <fullName evidence="1">Uncharacterized protein</fullName>
    </submittedName>
</protein>
<keyword evidence="2" id="KW-1185">Reference proteome</keyword>
<dbReference type="Proteomes" id="UP000887013">
    <property type="component" value="Unassembled WGS sequence"/>
</dbReference>
<proteinExistence type="predicted"/>
<evidence type="ECO:0000313" key="1">
    <source>
        <dbReference type="EMBL" id="GFS82524.1"/>
    </source>
</evidence>
<gene>
    <name evidence="1" type="ORF">NPIL_570161</name>
</gene>
<organism evidence="1 2">
    <name type="scientific">Nephila pilipes</name>
    <name type="common">Giant wood spider</name>
    <name type="synonym">Nephila maculata</name>
    <dbReference type="NCBI Taxonomy" id="299642"/>
    <lineage>
        <taxon>Eukaryota</taxon>
        <taxon>Metazoa</taxon>
        <taxon>Ecdysozoa</taxon>
        <taxon>Arthropoda</taxon>
        <taxon>Chelicerata</taxon>
        <taxon>Arachnida</taxon>
        <taxon>Araneae</taxon>
        <taxon>Araneomorphae</taxon>
        <taxon>Entelegynae</taxon>
        <taxon>Araneoidea</taxon>
        <taxon>Nephilidae</taxon>
        <taxon>Nephila</taxon>
    </lineage>
</organism>
<name>A0A8X6MXD7_NEPPI</name>
<sequence>MFFGVHDITKISVPNPVLYFRNRLNTSNTNRIQCILKENDINFVCCAIPVPCCAVKFCLELKHCATETFAKIKTFLKRKNTFEGQPRSGCFATSRTDENVVRIADLVPSDELLTQRD</sequence>
<evidence type="ECO:0000313" key="2">
    <source>
        <dbReference type="Proteomes" id="UP000887013"/>
    </source>
</evidence>
<accession>A0A8X6MXD7</accession>
<dbReference type="AlphaFoldDB" id="A0A8X6MXD7"/>
<dbReference type="EMBL" id="BMAW01003249">
    <property type="protein sequence ID" value="GFS82524.1"/>
    <property type="molecule type" value="Genomic_DNA"/>
</dbReference>
<comment type="caution">
    <text evidence="1">The sequence shown here is derived from an EMBL/GenBank/DDBJ whole genome shotgun (WGS) entry which is preliminary data.</text>
</comment>
<reference evidence="1" key="1">
    <citation type="submission" date="2020-08" db="EMBL/GenBank/DDBJ databases">
        <title>Multicomponent nature underlies the extraordinary mechanical properties of spider dragline silk.</title>
        <authorList>
            <person name="Kono N."/>
            <person name="Nakamura H."/>
            <person name="Mori M."/>
            <person name="Yoshida Y."/>
            <person name="Ohtoshi R."/>
            <person name="Malay A.D."/>
            <person name="Moran D.A.P."/>
            <person name="Tomita M."/>
            <person name="Numata K."/>
            <person name="Arakawa K."/>
        </authorList>
    </citation>
    <scope>NUCLEOTIDE SEQUENCE</scope>
</reference>